<accession>S7P5L4</accession>
<proteinExistence type="predicted"/>
<dbReference type="AlphaFoldDB" id="S7P5L4"/>
<reference evidence="2 3" key="1">
    <citation type="journal article" date="2013" name="Nat. Commun.">
        <title>Genome analysis reveals insights into physiology and longevity of the Brandt's bat Myotis brandtii.</title>
        <authorList>
            <person name="Seim I."/>
            <person name="Fang X."/>
            <person name="Xiong Z."/>
            <person name="Lobanov A.V."/>
            <person name="Huang Z."/>
            <person name="Ma S."/>
            <person name="Feng Y."/>
            <person name="Turanov A.A."/>
            <person name="Zhu Y."/>
            <person name="Lenz T.L."/>
            <person name="Gerashchenko M.V."/>
            <person name="Fan D."/>
            <person name="Hee Yim S."/>
            <person name="Yao X."/>
            <person name="Jordan D."/>
            <person name="Xiong Y."/>
            <person name="Ma Y."/>
            <person name="Lyapunov A.N."/>
            <person name="Chen G."/>
            <person name="Kulakova O.I."/>
            <person name="Sun Y."/>
            <person name="Lee S.G."/>
            <person name="Bronson R.T."/>
            <person name="Moskalev A.A."/>
            <person name="Sunyaev S.R."/>
            <person name="Zhang G."/>
            <person name="Krogh A."/>
            <person name="Wang J."/>
            <person name="Gladyshev V.N."/>
        </authorList>
    </citation>
    <scope>NUCLEOTIDE SEQUENCE [LARGE SCALE GENOMIC DNA]</scope>
</reference>
<evidence type="ECO:0000313" key="3">
    <source>
        <dbReference type="Proteomes" id="UP000052978"/>
    </source>
</evidence>
<feature type="compositionally biased region" description="Basic and acidic residues" evidence="1">
    <location>
        <begin position="8"/>
        <end position="23"/>
    </location>
</feature>
<dbReference type="EMBL" id="KE161298">
    <property type="protein sequence ID" value="EPQ02897.1"/>
    <property type="molecule type" value="Genomic_DNA"/>
</dbReference>
<gene>
    <name evidence="2" type="ORF">D623_10031015</name>
</gene>
<evidence type="ECO:0000256" key="1">
    <source>
        <dbReference type="SAM" id="MobiDB-lite"/>
    </source>
</evidence>
<organism evidence="2 3">
    <name type="scientific">Myotis brandtii</name>
    <name type="common">Brandt's bat</name>
    <dbReference type="NCBI Taxonomy" id="109478"/>
    <lineage>
        <taxon>Eukaryota</taxon>
        <taxon>Metazoa</taxon>
        <taxon>Chordata</taxon>
        <taxon>Craniata</taxon>
        <taxon>Vertebrata</taxon>
        <taxon>Euteleostomi</taxon>
        <taxon>Mammalia</taxon>
        <taxon>Eutheria</taxon>
        <taxon>Laurasiatheria</taxon>
        <taxon>Chiroptera</taxon>
        <taxon>Yangochiroptera</taxon>
        <taxon>Vespertilionidae</taxon>
        <taxon>Myotis</taxon>
    </lineage>
</organism>
<evidence type="ECO:0000313" key="2">
    <source>
        <dbReference type="EMBL" id="EPQ02897.1"/>
    </source>
</evidence>
<feature type="region of interest" description="Disordered" evidence="1">
    <location>
        <begin position="1"/>
        <end position="36"/>
    </location>
</feature>
<name>S7P5L4_MYOBR</name>
<keyword evidence="3" id="KW-1185">Reference proteome</keyword>
<protein>
    <submittedName>
        <fullName evidence="2">Uncharacterized protein</fullName>
    </submittedName>
</protein>
<sequence>MQMTVGRGENRERESPRGRRGEPGTRAGAGLAGPIVLPLGGRGPSCTGSVYQPNFRRPLDLGSKECAARRGRLRAFPPAAGPALVWREETAPRGPSRLGGEICRNVASERRRAGRRRRLMYGRGGGGAGVAKALAPAPSTRAAPAPGLAQLCGELDAWASRSSLKPEYQSASAFGVKLGLRGGSFLAVKARRGLHAAGGQWAAARPTVTHCLLVYSQLRDTSGSWSRPHSADAGRTHTLRRRPRGKFVLFRFVLFFPPRSGPGRRPRIFRHHRHFTCISLGRGQGRKEDHGHPMKTVQKKEGNGFFFFFFFYRVDSSQTHSFWGREHPFPLSKPQFHL</sequence>
<dbReference type="Proteomes" id="UP000052978">
    <property type="component" value="Unassembled WGS sequence"/>
</dbReference>